<dbReference type="Pfam" id="PF13181">
    <property type="entry name" value="TPR_8"/>
    <property type="match status" value="1"/>
</dbReference>
<dbReference type="Gene3D" id="1.25.40.10">
    <property type="entry name" value="Tetratricopeptide repeat domain"/>
    <property type="match status" value="1"/>
</dbReference>
<sequence>MKYKQLLIAAFLVLGSASASMAQNHKLSTTSAKAERLYEKADSYARARDFNRALQSLDEAIQKDPNFADAYLRAASLHKMMGNKAVAFEYMNKGLKLLPFSKGQANNYFELAELYFDKGDYKLASEWYETFLKTGANNARQVEWARQQLKTAAFAQEAMQKPVAFNPEQLPGTLNKFGLQYFPYTTADQRYFIYTARESGRPDHDENIYVSQYKDGQWLAPVSISENINSPANEGAATISGDGRTLVFTSCNRPDTQGDCDLYISFRTGSEWSKPQNMGNTVNSKAWDSQPSLSADGRTLYFTSTRGGGVGKEDIWVTYRNDDGSWLKPTNLGKVINSTGRDMAPSIHMSGSTLYFVSDGHIGMGGLDVFKADLNKNGKWSAPQNLGYPLNTFADEGSLFITPDSEVGYYSRQVSTDAGLPGIQLYSFDVPAEWRSRVTSTYAQGRVFDADTKKPLAAQVQLYDVVADSLVQQVSSDKVSGEYTVVLTQGKQYALYVSAPKYLMNSRSFDYTSSKALSPVALDVYLDPIKSGAAMVLNNLFFDTGKYNLEKKSKTELDKLIGFVQQNPQVKIEISGHTDDVGSDKANQVLSERRAKSVVDYLAGKGISKERIRYKGYGETKPVKPNTSEENRQLNRRIEMRIL</sequence>
<evidence type="ECO:0000256" key="3">
    <source>
        <dbReference type="ARBA" id="ARBA00023237"/>
    </source>
</evidence>
<feature type="repeat" description="TPR" evidence="4">
    <location>
        <begin position="105"/>
        <end position="138"/>
    </location>
</feature>
<dbReference type="Gene3D" id="3.30.1330.60">
    <property type="entry name" value="OmpA-like domain"/>
    <property type="match status" value="1"/>
</dbReference>
<dbReference type="PRINTS" id="PR01021">
    <property type="entry name" value="OMPADOMAIN"/>
</dbReference>
<dbReference type="SUPFAM" id="SSF103088">
    <property type="entry name" value="OmpA-like"/>
    <property type="match status" value="1"/>
</dbReference>
<dbReference type="PANTHER" id="PTHR30329:SF21">
    <property type="entry name" value="LIPOPROTEIN YIAD-RELATED"/>
    <property type="match status" value="1"/>
</dbReference>
<evidence type="ECO:0000256" key="1">
    <source>
        <dbReference type="ARBA" id="ARBA00004442"/>
    </source>
</evidence>
<comment type="caution">
    <text evidence="8">The sequence shown here is derived from an EMBL/GenBank/DDBJ whole genome shotgun (WGS) entry which is preliminary data.</text>
</comment>
<evidence type="ECO:0000256" key="4">
    <source>
        <dbReference type="PROSITE-ProRule" id="PRU00339"/>
    </source>
</evidence>
<dbReference type="STRING" id="1797110.A3841_11555"/>
<proteinExistence type="predicted"/>
<dbReference type="PROSITE" id="PS51123">
    <property type="entry name" value="OMPA_2"/>
    <property type="match status" value="1"/>
</dbReference>
<accession>A0A1Q5PHE9</accession>
<protein>
    <recommendedName>
        <fullName evidence="7">OmpA-like domain-containing protein</fullName>
    </recommendedName>
</protein>
<dbReference type="Pfam" id="PF00691">
    <property type="entry name" value="OmpA"/>
    <property type="match status" value="1"/>
</dbReference>
<evidence type="ECO:0000256" key="6">
    <source>
        <dbReference type="SAM" id="SignalP"/>
    </source>
</evidence>
<keyword evidence="2 5" id="KW-0472">Membrane</keyword>
<dbReference type="EMBL" id="LVWA01000003">
    <property type="protein sequence ID" value="OKL41660.1"/>
    <property type="molecule type" value="Genomic_DNA"/>
</dbReference>
<keyword evidence="6" id="KW-0732">Signal</keyword>
<evidence type="ECO:0000259" key="7">
    <source>
        <dbReference type="PROSITE" id="PS51123"/>
    </source>
</evidence>
<gene>
    <name evidence="8" type="ORF">A3841_11555</name>
</gene>
<dbReference type="Gene3D" id="2.60.40.1120">
    <property type="entry name" value="Carboxypeptidase-like, regulatory domain"/>
    <property type="match status" value="1"/>
</dbReference>
<keyword evidence="4" id="KW-0802">TPR repeat</keyword>
<dbReference type="InterPro" id="IPR011990">
    <property type="entry name" value="TPR-like_helical_dom_sf"/>
</dbReference>
<dbReference type="Gene3D" id="2.120.10.30">
    <property type="entry name" value="TolB, C-terminal domain"/>
    <property type="match status" value="1"/>
</dbReference>
<evidence type="ECO:0000256" key="5">
    <source>
        <dbReference type="PROSITE-ProRule" id="PRU00473"/>
    </source>
</evidence>
<dbReference type="SUPFAM" id="SSF82171">
    <property type="entry name" value="DPP6 N-terminal domain-like"/>
    <property type="match status" value="1"/>
</dbReference>
<dbReference type="PROSITE" id="PS50005">
    <property type="entry name" value="TPR"/>
    <property type="match status" value="2"/>
</dbReference>
<reference evidence="8 9" key="1">
    <citation type="submission" date="2016-03" db="EMBL/GenBank/DDBJ databases">
        <title>Genome sequence of Pontibacter sp. nov., of the family cytophagaceae, isolated from marine sediment of the Yellow Sea, China.</title>
        <authorList>
            <person name="Zhang G."/>
            <person name="Zhang R."/>
        </authorList>
    </citation>
    <scope>NUCLEOTIDE SEQUENCE [LARGE SCALE GENOMIC DNA]</scope>
    <source>
        <strain evidence="8 9">S10-8</strain>
    </source>
</reference>
<dbReference type="InterPro" id="IPR011042">
    <property type="entry name" value="6-blade_b-propeller_TolB-like"/>
</dbReference>
<name>A0A1Q5PHE9_9BACT</name>
<keyword evidence="3" id="KW-0998">Cell outer membrane</keyword>
<feature type="domain" description="OmpA-like" evidence="7">
    <location>
        <begin position="529"/>
        <end position="643"/>
    </location>
</feature>
<organism evidence="8 9">
    <name type="scientific">Pontibacter flavimaris</name>
    <dbReference type="NCBI Taxonomy" id="1797110"/>
    <lineage>
        <taxon>Bacteria</taxon>
        <taxon>Pseudomonadati</taxon>
        <taxon>Bacteroidota</taxon>
        <taxon>Cytophagia</taxon>
        <taxon>Cytophagales</taxon>
        <taxon>Hymenobacteraceae</taxon>
        <taxon>Pontibacter</taxon>
    </lineage>
</organism>
<dbReference type="Proteomes" id="UP000186551">
    <property type="component" value="Unassembled WGS sequence"/>
</dbReference>
<comment type="subcellular location">
    <subcellularLocation>
        <location evidence="1">Cell outer membrane</location>
    </subcellularLocation>
</comment>
<dbReference type="GO" id="GO:0009279">
    <property type="term" value="C:cell outer membrane"/>
    <property type="evidence" value="ECO:0007669"/>
    <property type="project" value="UniProtKB-SubCell"/>
</dbReference>
<dbReference type="InterPro" id="IPR006664">
    <property type="entry name" value="OMP_bac"/>
</dbReference>
<keyword evidence="9" id="KW-1185">Reference proteome</keyword>
<dbReference type="CDD" id="cd07185">
    <property type="entry name" value="OmpA_C-like"/>
    <property type="match status" value="1"/>
</dbReference>
<dbReference type="InterPro" id="IPR050330">
    <property type="entry name" value="Bact_OuterMem_StrucFunc"/>
</dbReference>
<dbReference type="RefSeq" id="WP_073851071.1">
    <property type="nucleotide sequence ID" value="NZ_LVWA01000003.1"/>
</dbReference>
<dbReference type="SUPFAM" id="SSF48452">
    <property type="entry name" value="TPR-like"/>
    <property type="match status" value="1"/>
</dbReference>
<dbReference type="PROSITE" id="PS01068">
    <property type="entry name" value="OMPA_1"/>
    <property type="match status" value="1"/>
</dbReference>
<dbReference type="InterPro" id="IPR036737">
    <property type="entry name" value="OmpA-like_sf"/>
</dbReference>
<dbReference type="InterPro" id="IPR006690">
    <property type="entry name" value="OMPA-like_CS"/>
</dbReference>
<feature type="signal peptide" evidence="6">
    <location>
        <begin position="1"/>
        <end position="22"/>
    </location>
</feature>
<dbReference type="InterPro" id="IPR011659">
    <property type="entry name" value="WD40"/>
</dbReference>
<dbReference type="SMART" id="SM00028">
    <property type="entry name" value="TPR"/>
    <property type="match status" value="3"/>
</dbReference>
<dbReference type="InterPro" id="IPR006665">
    <property type="entry name" value="OmpA-like"/>
</dbReference>
<dbReference type="Pfam" id="PF07676">
    <property type="entry name" value="PD40"/>
    <property type="match status" value="3"/>
</dbReference>
<dbReference type="PANTHER" id="PTHR30329">
    <property type="entry name" value="STATOR ELEMENT OF FLAGELLAR MOTOR COMPLEX"/>
    <property type="match status" value="1"/>
</dbReference>
<dbReference type="OrthoDB" id="1488841at2"/>
<dbReference type="InterPro" id="IPR019734">
    <property type="entry name" value="TPR_rpt"/>
</dbReference>
<dbReference type="AlphaFoldDB" id="A0A1Q5PHE9"/>
<feature type="chain" id="PRO_5012411743" description="OmpA-like domain-containing protein" evidence="6">
    <location>
        <begin position="23"/>
        <end position="643"/>
    </location>
</feature>
<evidence type="ECO:0000256" key="2">
    <source>
        <dbReference type="ARBA" id="ARBA00023136"/>
    </source>
</evidence>
<feature type="repeat" description="TPR" evidence="4">
    <location>
        <begin position="34"/>
        <end position="67"/>
    </location>
</feature>
<evidence type="ECO:0000313" key="8">
    <source>
        <dbReference type="EMBL" id="OKL41660.1"/>
    </source>
</evidence>
<evidence type="ECO:0000313" key="9">
    <source>
        <dbReference type="Proteomes" id="UP000186551"/>
    </source>
</evidence>